<keyword evidence="2" id="KW-1185">Reference proteome</keyword>
<sequence>MASAEELANVLRAVVFVETHVRMPISGRLRTVNGNATEGRFQQSDIIRVLPLTAPQGHATAIGFGRW</sequence>
<reference evidence="1 2" key="1">
    <citation type="submission" date="2019-02" db="EMBL/GenBank/DDBJ databases">
        <title>Deep-cultivation of Planctomycetes and their phenomic and genomic characterization uncovers novel biology.</title>
        <authorList>
            <person name="Wiegand S."/>
            <person name="Jogler M."/>
            <person name="Boedeker C."/>
            <person name="Pinto D."/>
            <person name="Vollmers J."/>
            <person name="Rivas-Marin E."/>
            <person name="Kohn T."/>
            <person name="Peeters S.H."/>
            <person name="Heuer A."/>
            <person name="Rast P."/>
            <person name="Oberbeckmann S."/>
            <person name="Bunk B."/>
            <person name="Jeske O."/>
            <person name="Meyerdierks A."/>
            <person name="Storesund J.E."/>
            <person name="Kallscheuer N."/>
            <person name="Luecker S."/>
            <person name="Lage O.M."/>
            <person name="Pohl T."/>
            <person name="Merkel B.J."/>
            <person name="Hornburger P."/>
            <person name="Mueller R.-W."/>
            <person name="Bruemmer F."/>
            <person name="Labrenz M."/>
            <person name="Spormann A.M."/>
            <person name="Op den Camp H."/>
            <person name="Overmann J."/>
            <person name="Amann R."/>
            <person name="Jetten M.S.M."/>
            <person name="Mascher T."/>
            <person name="Medema M.H."/>
            <person name="Devos D.P."/>
            <person name="Kaster A.-K."/>
            <person name="Ovreas L."/>
            <person name="Rohde M."/>
            <person name="Galperin M.Y."/>
            <person name="Jogler C."/>
        </authorList>
    </citation>
    <scope>NUCLEOTIDE SEQUENCE [LARGE SCALE GENOMIC DNA]</scope>
    <source>
        <strain evidence="1 2">HG15A2</strain>
    </source>
</reference>
<evidence type="ECO:0000313" key="2">
    <source>
        <dbReference type="Proteomes" id="UP000319852"/>
    </source>
</evidence>
<name>A0A517MTI4_9BACT</name>
<dbReference type="RefSeq" id="WP_145059167.1">
    <property type="nucleotide sequence ID" value="NZ_CP036263.1"/>
</dbReference>
<dbReference type="KEGG" id="amob:HG15A2_14710"/>
<proteinExistence type="predicted"/>
<accession>A0A517MTI4</accession>
<dbReference type="EMBL" id="CP036263">
    <property type="protein sequence ID" value="QDS98198.1"/>
    <property type="molecule type" value="Genomic_DNA"/>
</dbReference>
<dbReference type="AlphaFoldDB" id="A0A517MTI4"/>
<organism evidence="1 2">
    <name type="scientific">Adhaeretor mobilis</name>
    <dbReference type="NCBI Taxonomy" id="1930276"/>
    <lineage>
        <taxon>Bacteria</taxon>
        <taxon>Pseudomonadati</taxon>
        <taxon>Planctomycetota</taxon>
        <taxon>Planctomycetia</taxon>
        <taxon>Pirellulales</taxon>
        <taxon>Lacipirellulaceae</taxon>
        <taxon>Adhaeretor</taxon>
    </lineage>
</organism>
<protein>
    <submittedName>
        <fullName evidence="1">Uncharacterized protein</fullName>
    </submittedName>
</protein>
<dbReference type="Proteomes" id="UP000319852">
    <property type="component" value="Chromosome"/>
</dbReference>
<gene>
    <name evidence="1" type="ORF">HG15A2_14710</name>
</gene>
<evidence type="ECO:0000313" key="1">
    <source>
        <dbReference type="EMBL" id="QDS98198.1"/>
    </source>
</evidence>